<keyword evidence="4" id="KW-1185">Reference proteome</keyword>
<evidence type="ECO:0000256" key="2">
    <source>
        <dbReference type="RuleBase" id="RU049442"/>
    </source>
</evidence>
<dbReference type="EMBL" id="JAWQEG010007044">
    <property type="protein sequence ID" value="KAK3853218.1"/>
    <property type="molecule type" value="Genomic_DNA"/>
</dbReference>
<dbReference type="InterPro" id="IPR008996">
    <property type="entry name" value="IL1/FGF"/>
</dbReference>
<evidence type="ECO:0000313" key="4">
    <source>
        <dbReference type="Proteomes" id="UP001286313"/>
    </source>
</evidence>
<evidence type="ECO:0000313" key="3">
    <source>
        <dbReference type="EMBL" id="KAK3853218.1"/>
    </source>
</evidence>
<comment type="caution">
    <text evidence="3">The sequence shown here is derived from an EMBL/GenBank/DDBJ whole genome shotgun (WGS) entry which is preliminary data.</text>
</comment>
<dbReference type="InterPro" id="IPR056378">
    <property type="entry name" value="Let-756-like_FGF"/>
</dbReference>
<proteinExistence type="inferred from homology"/>
<sequence length="97" mass="11174">MSLRPLRLPIIRECLLEEPPLRERLLRQPQLSVRKQLFSMTGWNLAIYPDMTARGTREFYNIYAILEVRAVGKGEVQIRGVDSGLFLAMSHKGKLYG</sequence>
<organism evidence="3 4">
    <name type="scientific">Petrolisthes cinctipes</name>
    <name type="common">Flat porcelain crab</name>
    <dbReference type="NCBI Taxonomy" id="88211"/>
    <lineage>
        <taxon>Eukaryota</taxon>
        <taxon>Metazoa</taxon>
        <taxon>Ecdysozoa</taxon>
        <taxon>Arthropoda</taxon>
        <taxon>Crustacea</taxon>
        <taxon>Multicrustacea</taxon>
        <taxon>Malacostraca</taxon>
        <taxon>Eumalacostraca</taxon>
        <taxon>Eucarida</taxon>
        <taxon>Decapoda</taxon>
        <taxon>Pleocyemata</taxon>
        <taxon>Anomura</taxon>
        <taxon>Galatheoidea</taxon>
        <taxon>Porcellanidae</taxon>
        <taxon>Petrolisthes</taxon>
    </lineage>
</organism>
<name>A0AAE1BMN9_PETCI</name>
<gene>
    <name evidence="3" type="ORF">Pcinc_040228</name>
</gene>
<feature type="non-terminal residue" evidence="3">
    <location>
        <position position="97"/>
    </location>
</feature>
<comment type="similarity">
    <text evidence="1 2">Belongs to the heparin-binding growth factors family.</text>
</comment>
<dbReference type="Gene3D" id="2.80.10.50">
    <property type="match status" value="1"/>
</dbReference>
<dbReference type="Proteomes" id="UP001286313">
    <property type="component" value="Unassembled WGS sequence"/>
</dbReference>
<protein>
    <recommendedName>
        <fullName evidence="2">Fibroblast growth factor</fullName>
        <shortName evidence="2">FGF</shortName>
    </recommendedName>
</protein>
<accession>A0AAE1BMN9</accession>
<dbReference type="CDD" id="cd00058">
    <property type="entry name" value="beta-trefoil_FGF"/>
    <property type="match status" value="1"/>
</dbReference>
<dbReference type="SUPFAM" id="SSF50353">
    <property type="entry name" value="Cytokine"/>
    <property type="match status" value="1"/>
</dbReference>
<dbReference type="AlphaFoldDB" id="A0AAE1BMN9"/>
<dbReference type="PANTHER" id="PTHR11486">
    <property type="entry name" value="FIBROBLAST GROWTH FACTOR"/>
    <property type="match status" value="1"/>
</dbReference>
<dbReference type="Pfam" id="PF00167">
    <property type="entry name" value="FGF"/>
    <property type="match status" value="1"/>
</dbReference>
<evidence type="ECO:0000256" key="1">
    <source>
        <dbReference type="ARBA" id="ARBA00007936"/>
    </source>
</evidence>
<reference evidence="3" key="1">
    <citation type="submission" date="2023-10" db="EMBL/GenBank/DDBJ databases">
        <title>Genome assemblies of two species of porcelain crab, Petrolisthes cinctipes and Petrolisthes manimaculis (Anomura: Porcellanidae).</title>
        <authorList>
            <person name="Angst P."/>
        </authorList>
    </citation>
    <scope>NUCLEOTIDE SEQUENCE</scope>
    <source>
        <strain evidence="3">PB745_01</strain>
        <tissue evidence="3">Gill</tissue>
    </source>
</reference>
<dbReference type="PRINTS" id="PR00263">
    <property type="entry name" value="HBGFFGF"/>
</dbReference>
<dbReference type="GO" id="GO:0008083">
    <property type="term" value="F:growth factor activity"/>
    <property type="evidence" value="ECO:0007669"/>
    <property type="project" value="InterPro"/>
</dbReference>
<dbReference type="InterPro" id="IPR002209">
    <property type="entry name" value="Fibroblast_GF_fam"/>
</dbReference>